<keyword evidence="1" id="KW-0805">Transcription regulation</keyword>
<organism evidence="5 6">
    <name type="scientific">Nitratireductor rhodophyticola</name>
    <dbReference type="NCBI Taxonomy" id="2854036"/>
    <lineage>
        <taxon>Bacteria</taxon>
        <taxon>Pseudomonadati</taxon>
        <taxon>Pseudomonadota</taxon>
        <taxon>Alphaproteobacteria</taxon>
        <taxon>Hyphomicrobiales</taxon>
        <taxon>Phyllobacteriaceae</taxon>
        <taxon>Nitratireductor</taxon>
    </lineage>
</organism>
<sequence>MHEDLPDAPSSENGQVNKTGQVYGRLKSLIVMQKLPPRTSLEMKNIADRFGVSITPVREALILLANEGIIAKDGSRSYMTRPLTVNEVSADYETAFMIAQYCLQNGVFQFSARGLRLVELDLAIRQPASDSAGAAALAIEAVYERIAGLTDNLRMVRLMLEFNDRTTFIRQLDMKNEARLHETIAAMTEFLAALDKGSINDALRNLEEQYERKREFIPDLVRKGNLYALEAVDIFTQ</sequence>
<dbReference type="PANTHER" id="PTHR43537:SF24">
    <property type="entry name" value="GLUCONATE OPERON TRANSCRIPTIONAL REPRESSOR"/>
    <property type="match status" value="1"/>
</dbReference>
<accession>A0ABS7RDL0</accession>
<dbReference type="SMART" id="SM00345">
    <property type="entry name" value="HTH_GNTR"/>
    <property type="match status" value="1"/>
</dbReference>
<evidence type="ECO:0000256" key="1">
    <source>
        <dbReference type="ARBA" id="ARBA00023015"/>
    </source>
</evidence>
<dbReference type="PANTHER" id="PTHR43537">
    <property type="entry name" value="TRANSCRIPTIONAL REGULATOR, GNTR FAMILY"/>
    <property type="match status" value="1"/>
</dbReference>
<evidence type="ECO:0000256" key="3">
    <source>
        <dbReference type="ARBA" id="ARBA00023163"/>
    </source>
</evidence>
<gene>
    <name evidence="5" type="ORF">KVG22_20515</name>
</gene>
<dbReference type="EMBL" id="JAHSQO010000009">
    <property type="protein sequence ID" value="MBY8918993.1"/>
    <property type="molecule type" value="Genomic_DNA"/>
</dbReference>
<evidence type="ECO:0000259" key="4">
    <source>
        <dbReference type="PROSITE" id="PS50949"/>
    </source>
</evidence>
<dbReference type="InterPro" id="IPR036388">
    <property type="entry name" value="WH-like_DNA-bd_sf"/>
</dbReference>
<dbReference type="SUPFAM" id="SSF46785">
    <property type="entry name" value="Winged helix' DNA-binding domain"/>
    <property type="match status" value="1"/>
</dbReference>
<dbReference type="InterPro" id="IPR000524">
    <property type="entry name" value="Tscrpt_reg_HTH_GntR"/>
</dbReference>
<dbReference type="Proteomes" id="UP000777661">
    <property type="component" value="Unassembled WGS sequence"/>
</dbReference>
<dbReference type="Gene3D" id="1.10.10.10">
    <property type="entry name" value="Winged helix-like DNA-binding domain superfamily/Winged helix DNA-binding domain"/>
    <property type="match status" value="1"/>
</dbReference>
<name>A0ABS7RDL0_9HYPH</name>
<keyword evidence="6" id="KW-1185">Reference proteome</keyword>
<dbReference type="RefSeq" id="WP_009452618.1">
    <property type="nucleotide sequence ID" value="NZ_CBDDPV010000002.1"/>
</dbReference>
<dbReference type="Pfam" id="PF00392">
    <property type="entry name" value="GntR"/>
    <property type="match status" value="1"/>
</dbReference>
<protein>
    <submittedName>
        <fullName evidence="5">GntR family transcriptional regulator</fullName>
    </submittedName>
</protein>
<evidence type="ECO:0000313" key="5">
    <source>
        <dbReference type="EMBL" id="MBY8918993.1"/>
    </source>
</evidence>
<dbReference type="InterPro" id="IPR036390">
    <property type="entry name" value="WH_DNA-bd_sf"/>
</dbReference>
<keyword evidence="2" id="KW-0238">DNA-binding</keyword>
<feature type="domain" description="HTH gntR-type" evidence="4">
    <location>
        <begin position="16"/>
        <end position="83"/>
    </location>
</feature>
<evidence type="ECO:0000256" key="2">
    <source>
        <dbReference type="ARBA" id="ARBA00023125"/>
    </source>
</evidence>
<reference evidence="5 6" key="1">
    <citation type="submission" date="2021-06" db="EMBL/GenBank/DDBJ databases">
        <title>Nitratireductor porphyridii sp. nov., isolated from a small marine red alga, Porphyridium purpureum in South Korea.</title>
        <authorList>
            <person name="Kim K.H."/>
            <person name="Kristyanto S."/>
            <person name="Jeon C.O."/>
        </authorList>
    </citation>
    <scope>NUCLEOTIDE SEQUENCE [LARGE SCALE GENOMIC DNA]</scope>
    <source>
        <strain evidence="5 6">R6</strain>
    </source>
</reference>
<comment type="caution">
    <text evidence="5">The sequence shown here is derived from an EMBL/GenBank/DDBJ whole genome shotgun (WGS) entry which is preliminary data.</text>
</comment>
<evidence type="ECO:0000313" key="6">
    <source>
        <dbReference type="Proteomes" id="UP000777661"/>
    </source>
</evidence>
<keyword evidence="3" id="KW-0804">Transcription</keyword>
<dbReference type="PROSITE" id="PS50949">
    <property type="entry name" value="HTH_GNTR"/>
    <property type="match status" value="1"/>
</dbReference>
<proteinExistence type="predicted"/>